<comment type="caution">
    <text evidence="2">The sequence shown here is derived from an EMBL/GenBank/DDBJ whole genome shotgun (WGS) entry which is preliminary data.</text>
</comment>
<name>A0ABU2NJX7_9PSEU</name>
<dbReference type="EMBL" id="JAVREJ010000051">
    <property type="protein sequence ID" value="MDT0353892.1"/>
    <property type="molecule type" value="Genomic_DNA"/>
</dbReference>
<keyword evidence="2" id="KW-0689">Ribosomal protein</keyword>
<keyword evidence="2" id="KW-0687">Ribonucleoprotein</keyword>
<sequence length="78" mass="8881">MKAGIHPDNHPVVFQDRTTGDAFLSRSTARSEGPAQRDRAGSRFHPRQWSSRSHPYRARDSHFRLSEATHRVRTISAA</sequence>
<accession>A0ABU2NJX7</accession>
<feature type="region of interest" description="Disordered" evidence="1">
    <location>
        <begin position="1"/>
        <end position="57"/>
    </location>
</feature>
<keyword evidence="3" id="KW-1185">Reference proteome</keyword>
<dbReference type="Proteomes" id="UP001183202">
    <property type="component" value="Unassembled WGS sequence"/>
</dbReference>
<proteinExistence type="predicted"/>
<evidence type="ECO:0000313" key="3">
    <source>
        <dbReference type="Proteomes" id="UP001183202"/>
    </source>
</evidence>
<organism evidence="2 3">
    <name type="scientific">Pseudonocardia charpentierae</name>
    <dbReference type="NCBI Taxonomy" id="3075545"/>
    <lineage>
        <taxon>Bacteria</taxon>
        <taxon>Bacillati</taxon>
        <taxon>Actinomycetota</taxon>
        <taxon>Actinomycetes</taxon>
        <taxon>Pseudonocardiales</taxon>
        <taxon>Pseudonocardiaceae</taxon>
        <taxon>Pseudonocardia</taxon>
    </lineage>
</organism>
<evidence type="ECO:0000256" key="1">
    <source>
        <dbReference type="SAM" id="MobiDB-lite"/>
    </source>
</evidence>
<dbReference type="GO" id="GO:0005840">
    <property type="term" value="C:ribosome"/>
    <property type="evidence" value="ECO:0007669"/>
    <property type="project" value="UniProtKB-KW"/>
</dbReference>
<evidence type="ECO:0000313" key="2">
    <source>
        <dbReference type="EMBL" id="MDT0353892.1"/>
    </source>
</evidence>
<gene>
    <name evidence="2" type="ORF">RM445_30850</name>
</gene>
<reference evidence="3" key="1">
    <citation type="submission" date="2023-07" db="EMBL/GenBank/DDBJ databases">
        <title>30 novel species of actinomycetes from the DSMZ collection.</title>
        <authorList>
            <person name="Nouioui I."/>
        </authorList>
    </citation>
    <scope>NUCLEOTIDE SEQUENCE [LARGE SCALE GENOMIC DNA]</scope>
    <source>
        <strain evidence="3">DSM 45834</strain>
    </source>
</reference>
<protein>
    <submittedName>
        <fullName evidence="2">50S ribosomal protein L31</fullName>
    </submittedName>
</protein>
<dbReference type="InterPro" id="IPR002150">
    <property type="entry name" value="Ribosomal_bL31"/>
</dbReference>
<dbReference type="Pfam" id="PF01197">
    <property type="entry name" value="Ribosomal_L31"/>
    <property type="match status" value="1"/>
</dbReference>
<dbReference type="Gene3D" id="4.10.80.400">
    <property type="match status" value="1"/>
</dbReference>